<proteinExistence type="predicted"/>
<dbReference type="Pfam" id="PF02470">
    <property type="entry name" value="MlaD"/>
    <property type="match status" value="1"/>
</dbReference>
<name>A0A231GYA1_9NOCA</name>
<evidence type="ECO:0000259" key="1">
    <source>
        <dbReference type="Pfam" id="PF02470"/>
    </source>
</evidence>
<protein>
    <recommendedName>
        <fullName evidence="1">Mce/MlaD domain-containing protein</fullName>
    </recommendedName>
</protein>
<gene>
    <name evidence="2" type="ORF">B7C42_06461</name>
</gene>
<accession>A0A231GYA1</accession>
<evidence type="ECO:0000313" key="3">
    <source>
        <dbReference type="Proteomes" id="UP000215506"/>
    </source>
</evidence>
<dbReference type="InterPro" id="IPR052336">
    <property type="entry name" value="MlaD_Phospholipid_Transporter"/>
</dbReference>
<dbReference type="Proteomes" id="UP000215506">
    <property type="component" value="Unassembled WGS sequence"/>
</dbReference>
<dbReference type="EMBL" id="NGAF01000019">
    <property type="protein sequence ID" value="OXR41568.1"/>
    <property type="molecule type" value="Genomic_DNA"/>
</dbReference>
<sequence>MPGVAMDSRSSRRTGAAAAVVVALALVVWCGCRGLRTDDTLRVQVIAAQVGDGIVTGSDVRLDGLKVGSVEDIAGAGPDRLRMTLALNNSRLRGVTDTVSLRAAPGNLFGIGELDLRRGTGGRALRSGTVLELTGAAADRMTDVTMGALLRQLSLTTTQVLTPQLADTLRQVSTDLKAFTPIVQAMVTTARDIADTQRYAPSYLLRQYGAILSGLPPFLTGTIQLLYNLNHIEALRTDRAVFDKTIAAITDDLFPGVSRTSATAQQYLGVYAGFLTPLLTALGHTVSTPEQSSAQVHELLTRLEAAMPDGPAGPVLNLTLTLSATPVLSSILLGPAGAGGR</sequence>
<dbReference type="PANTHER" id="PTHR33371:SF4">
    <property type="entry name" value="INTERMEMBRANE PHOSPHOLIPID TRANSPORT SYSTEM BINDING PROTEIN MLAD"/>
    <property type="match status" value="1"/>
</dbReference>
<keyword evidence="3" id="KW-1185">Reference proteome</keyword>
<reference evidence="2 3" key="1">
    <citation type="submission" date="2017-07" db="EMBL/GenBank/DDBJ databases">
        <title>First draft Genome Sequence of Nocardia cerradoensis isolated from human infection.</title>
        <authorList>
            <person name="Carrasco G."/>
        </authorList>
    </citation>
    <scope>NUCLEOTIDE SEQUENCE [LARGE SCALE GENOMIC DNA]</scope>
    <source>
        <strain evidence="2 3">CNM20130759</strain>
    </source>
</reference>
<dbReference type="PANTHER" id="PTHR33371">
    <property type="entry name" value="INTERMEMBRANE PHOSPHOLIPID TRANSPORT SYSTEM BINDING PROTEIN MLAD-RELATED"/>
    <property type="match status" value="1"/>
</dbReference>
<feature type="domain" description="Mce/MlaD" evidence="1">
    <location>
        <begin position="42"/>
        <end position="116"/>
    </location>
</feature>
<dbReference type="AlphaFoldDB" id="A0A231GYA1"/>
<organism evidence="2 3">
    <name type="scientific">Nocardia cerradoensis</name>
    <dbReference type="NCBI Taxonomy" id="85688"/>
    <lineage>
        <taxon>Bacteria</taxon>
        <taxon>Bacillati</taxon>
        <taxon>Actinomycetota</taxon>
        <taxon>Actinomycetes</taxon>
        <taxon>Mycobacteriales</taxon>
        <taxon>Nocardiaceae</taxon>
        <taxon>Nocardia</taxon>
    </lineage>
</organism>
<comment type="caution">
    <text evidence="2">The sequence shown here is derived from an EMBL/GenBank/DDBJ whole genome shotgun (WGS) entry which is preliminary data.</text>
</comment>
<dbReference type="InterPro" id="IPR003399">
    <property type="entry name" value="Mce/MlaD"/>
</dbReference>
<evidence type="ECO:0000313" key="2">
    <source>
        <dbReference type="EMBL" id="OXR41568.1"/>
    </source>
</evidence>